<accession>A0ABS8MSR5</accession>
<reference evidence="1" key="1">
    <citation type="submission" date="2021-11" db="EMBL/GenBank/DDBJ databases">
        <title>Description of novel Flavobacterium species.</title>
        <authorList>
            <person name="Saticioglu I.B."/>
            <person name="Ay H."/>
            <person name="Altun S."/>
            <person name="Duman M."/>
        </authorList>
    </citation>
    <scope>NUCLEOTIDE SEQUENCE</scope>
    <source>
        <strain evidence="1">F-65</strain>
    </source>
</reference>
<comment type="caution">
    <text evidence="1">The sequence shown here is derived from an EMBL/GenBank/DDBJ whole genome shotgun (WGS) entry which is preliminary data.</text>
</comment>
<dbReference type="RefSeq" id="WP_229988529.1">
    <property type="nucleotide sequence ID" value="NZ_JAJJMO010000001.1"/>
</dbReference>
<keyword evidence="2" id="KW-1185">Reference proteome</keyword>
<evidence type="ECO:0000313" key="1">
    <source>
        <dbReference type="EMBL" id="MCC9071817.1"/>
    </source>
</evidence>
<dbReference type="EMBL" id="JAJJMO010000001">
    <property type="protein sequence ID" value="MCC9071817.1"/>
    <property type="molecule type" value="Genomic_DNA"/>
</dbReference>
<sequence length="77" mass="8949">MSHIPPNLVSGIWTYQSLHYYSDQSINWDPLEFRKENLQLETLLCNSSKELGLKESLPFSKYAILRFENTVTVSTLI</sequence>
<name>A0ABS8MSR5_9FLAO</name>
<evidence type="ECO:0000313" key="2">
    <source>
        <dbReference type="Proteomes" id="UP001430919"/>
    </source>
</evidence>
<gene>
    <name evidence="1" type="ORF">LNQ49_09515</name>
</gene>
<dbReference type="Proteomes" id="UP001430919">
    <property type="component" value="Unassembled WGS sequence"/>
</dbReference>
<organism evidence="1 2">
    <name type="scientific">Flavobacterium pisciphilum</name>
    <dbReference type="NCBI Taxonomy" id="2893755"/>
    <lineage>
        <taxon>Bacteria</taxon>
        <taxon>Pseudomonadati</taxon>
        <taxon>Bacteroidota</taxon>
        <taxon>Flavobacteriia</taxon>
        <taxon>Flavobacteriales</taxon>
        <taxon>Flavobacteriaceae</taxon>
        <taxon>Flavobacterium</taxon>
    </lineage>
</organism>
<protein>
    <submittedName>
        <fullName evidence="1">Uncharacterized protein</fullName>
    </submittedName>
</protein>
<proteinExistence type="predicted"/>